<name>A0A974CQD1_XENLA</name>
<dbReference type="CDD" id="cd03722">
    <property type="entry name" value="SOCS_ASB3"/>
    <property type="match status" value="1"/>
</dbReference>
<evidence type="ECO:0000259" key="5">
    <source>
        <dbReference type="PROSITE" id="PS50225"/>
    </source>
</evidence>
<dbReference type="Pfam" id="PF13637">
    <property type="entry name" value="Ank_4"/>
    <property type="match status" value="1"/>
</dbReference>
<dbReference type="InterPro" id="IPR036036">
    <property type="entry name" value="SOCS_box-like_dom_sf"/>
</dbReference>
<dbReference type="SUPFAM" id="SSF158235">
    <property type="entry name" value="SOCS box-like"/>
    <property type="match status" value="1"/>
</dbReference>
<dbReference type="Gene3D" id="1.10.750.20">
    <property type="entry name" value="SOCS box"/>
    <property type="match status" value="1"/>
</dbReference>
<dbReference type="PROSITE" id="PS50225">
    <property type="entry name" value="SOCS"/>
    <property type="match status" value="1"/>
</dbReference>
<proteinExistence type="predicted"/>
<dbReference type="AlphaFoldDB" id="A0A974CQD1"/>
<feature type="repeat" description="ANK" evidence="4">
    <location>
        <begin position="214"/>
        <end position="246"/>
    </location>
</feature>
<reference evidence="7" key="1">
    <citation type="journal article" date="2016" name="Nature">
        <title>Genome evolution in the allotetraploid frog Xenopus laevis.</title>
        <authorList>
            <person name="Session A.M."/>
            <person name="Uno Y."/>
            <person name="Kwon T."/>
            <person name="Chapman J.A."/>
            <person name="Toyoda A."/>
            <person name="Takahashi S."/>
            <person name="Fukui A."/>
            <person name="Hikosaka A."/>
            <person name="Suzuki A."/>
            <person name="Kondo M."/>
            <person name="van Heeringen S.J."/>
            <person name="Quigley I."/>
            <person name="Heinz S."/>
            <person name="Ogino H."/>
            <person name="Ochi H."/>
            <person name="Hellsten U."/>
            <person name="Lyons J.B."/>
            <person name="Simakov O."/>
            <person name="Putnam N."/>
            <person name="Stites J."/>
            <person name="Kuroki Y."/>
            <person name="Tanaka T."/>
            <person name="Michiue T."/>
            <person name="Watanabe M."/>
            <person name="Bogdanovic O."/>
            <person name="Lister R."/>
            <person name="Georgiou G."/>
            <person name="Paranjpe S.S."/>
            <person name="van Kruijsbergen I."/>
            <person name="Shu S."/>
            <person name="Carlson J."/>
            <person name="Kinoshita T."/>
            <person name="Ohta Y."/>
            <person name="Mawaribuchi S."/>
            <person name="Jenkins J."/>
            <person name="Grimwood J."/>
            <person name="Schmutz J."/>
            <person name="Mitros T."/>
            <person name="Mozaffari S.V."/>
            <person name="Suzuki Y."/>
            <person name="Haramoto Y."/>
            <person name="Yamamoto T.S."/>
            <person name="Takagi C."/>
            <person name="Heald R."/>
            <person name="Miller K."/>
            <person name="Haudenschild C."/>
            <person name="Kitzman J."/>
            <person name="Nakayama T."/>
            <person name="Izutsu Y."/>
            <person name="Robert J."/>
            <person name="Fortriede J."/>
            <person name="Burns K."/>
            <person name="Lotay V."/>
            <person name="Karimi K."/>
            <person name="Yasuoka Y."/>
            <person name="Dichmann D.S."/>
            <person name="Flajnik M.F."/>
            <person name="Houston D.W."/>
            <person name="Shendure J."/>
            <person name="DuPasquier L."/>
            <person name="Vize P.D."/>
            <person name="Zorn A.M."/>
            <person name="Ito M."/>
            <person name="Marcotte E.M."/>
            <person name="Wallingford J.B."/>
            <person name="Ito Y."/>
            <person name="Asashima M."/>
            <person name="Ueno N."/>
            <person name="Matsuda Y."/>
            <person name="Veenstra G.J."/>
            <person name="Fujiyama A."/>
            <person name="Harland R.M."/>
            <person name="Taira M."/>
            <person name="Rokhsar D.S."/>
        </authorList>
    </citation>
    <scope>NUCLEOTIDE SEQUENCE [LARGE SCALE GENOMIC DNA]</scope>
    <source>
        <strain evidence="7">J</strain>
    </source>
</reference>
<dbReference type="InterPro" id="IPR002110">
    <property type="entry name" value="Ankyrin_rpt"/>
</dbReference>
<dbReference type="PROSITE" id="PS50297">
    <property type="entry name" value="ANK_REP_REGION"/>
    <property type="match status" value="4"/>
</dbReference>
<dbReference type="PANTHER" id="PTHR24198:SF184">
    <property type="entry name" value="ANKYRIN REPEAT AND SOCS BOX CONTAINING 3"/>
    <property type="match status" value="1"/>
</dbReference>
<keyword evidence="3 4" id="KW-0040">ANK repeat</keyword>
<dbReference type="InterPro" id="IPR037329">
    <property type="entry name" value="ASB3_SOCS"/>
</dbReference>
<evidence type="ECO:0000313" key="7">
    <source>
        <dbReference type="Proteomes" id="UP000694892"/>
    </source>
</evidence>
<evidence type="ECO:0000256" key="2">
    <source>
        <dbReference type="ARBA" id="ARBA00022737"/>
    </source>
</evidence>
<dbReference type="SUPFAM" id="SSF48403">
    <property type="entry name" value="Ankyrin repeat"/>
    <property type="match status" value="1"/>
</dbReference>
<dbReference type="PANTHER" id="PTHR24198">
    <property type="entry name" value="ANKYRIN REPEAT AND PROTEIN KINASE DOMAIN-CONTAINING PROTEIN"/>
    <property type="match status" value="1"/>
</dbReference>
<dbReference type="Proteomes" id="UP000694892">
    <property type="component" value="Chromosome 5S"/>
</dbReference>
<dbReference type="Pfam" id="PF12796">
    <property type="entry name" value="Ank_2"/>
    <property type="match status" value="2"/>
</dbReference>
<dbReference type="GO" id="GO:0035556">
    <property type="term" value="P:intracellular signal transduction"/>
    <property type="evidence" value="ECO:0007669"/>
    <property type="project" value="InterPro"/>
</dbReference>
<dbReference type="EMBL" id="CM004475">
    <property type="protein sequence ID" value="OCT77695.1"/>
    <property type="molecule type" value="Genomic_DNA"/>
</dbReference>
<dbReference type="SMART" id="SM00969">
    <property type="entry name" value="SOCS_box"/>
    <property type="match status" value="1"/>
</dbReference>
<feature type="repeat" description="ANK" evidence="4">
    <location>
        <begin position="281"/>
        <end position="313"/>
    </location>
</feature>
<dbReference type="OMA" id="QANANLW"/>
<dbReference type="SMART" id="SM00248">
    <property type="entry name" value="ANK"/>
    <property type="match status" value="10"/>
</dbReference>
<dbReference type="Gene3D" id="1.25.40.20">
    <property type="entry name" value="Ankyrin repeat-containing domain"/>
    <property type="match status" value="2"/>
</dbReference>
<organism evidence="6 7">
    <name type="scientific">Xenopus laevis</name>
    <name type="common">African clawed frog</name>
    <dbReference type="NCBI Taxonomy" id="8355"/>
    <lineage>
        <taxon>Eukaryota</taxon>
        <taxon>Metazoa</taxon>
        <taxon>Chordata</taxon>
        <taxon>Craniata</taxon>
        <taxon>Vertebrata</taxon>
        <taxon>Euteleostomi</taxon>
        <taxon>Amphibia</taxon>
        <taxon>Batrachia</taxon>
        <taxon>Anura</taxon>
        <taxon>Pipoidea</taxon>
        <taxon>Pipidae</taxon>
        <taxon>Xenopodinae</taxon>
        <taxon>Xenopus</taxon>
        <taxon>Xenopus</taxon>
    </lineage>
</organism>
<dbReference type="InterPro" id="IPR001496">
    <property type="entry name" value="SOCS_box"/>
</dbReference>
<feature type="repeat" description="ANK" evidence="4">
    <location>
        <begin position="248"/>
        <end position="280"/>
    </location>
</feature>
<evidence type="ECO:0000313" key="6">
    <source>
        <dbReference type="EMBL" id="OCT77695.1"/>
    </source>
</evidence>
<feature type="repeat" description="ANK" evidence="4">
    <location>
        <begin position="181"/>
        <end position="213"/>
    </location>
</feature>
<evidence type="ECO:0000256" key="1">
    <source>
        <dbReference type="ARBA" id="ARBA00004906"/>
    </source>
</evidence>
<dbReference type="PROSITE" id="PS50088">
    <property type="entry name" value="ANK_REPEAT"/>
    <property type="match status" value="5"/>
</dbReference>
<evidence type="ECO:0000256" key="3">
    <source>
        <dbReference type="ARBA" id="ARBA00023043"/>
    </source>
</evidence>
<accession>A0A974CQD1</accession>
<comment type="pathway">
    <text evidence="1">Protein modification; protein ubiquitination.</text>
</comment>
<feature type="domain" description="SOCS box" evidence="5">
    <location>
        <begin position="561"/>
        <end position="606"/>
    </location>
</feature>
<protein>
    <recommendedName>
        <fullName evidence="5">SOCS box domain-containing protein</fullName>
    </recommendedName>
</protein>
<keyword evidence="2" id="KW-0677">Repeat</keyword>
<sequence length="630" mass="69757">MAPALVPGTKPAPRRVDLLAGTEQQGQDLPSLPLSLNPAHYRPCPIGAKSTARWAPPGLFFKRTLLQQIVNIVPVVEGHAESRDTRRADNVRTGDRGGGVQVTMDFTEAYTDRCSSVGHAARTGDVKSLKKLIKKGSSVDVPDNRGWMPVHEAAYSKSSQCLQLLINSAPSRSYIKAKTFEGESALHLAAKSGSVRCAQILLQAGADPNEVTNEETTPLFLAVEGGHKEVVKLLLKNKANINGSHSCSGWNPLHQASLMERRDIILLLLENGVDKECEDDFGITPAFIASQYGKYESLNLLLLHGANADCQAKDKATPLFIAAQEGHDKCVGLLLAKGADPNLYCNDDNWQLPIHAAAQMGRSKTLDLLLPVTDPASGVADGKVSPVYSAVYGGHKDCLEKLLMNGYNPEAQKCPLFGCETPMCMVFQRRHFDIVPVLLKYGFRLSSEHLKCCLQNKTFDLFRYFLNQRCPLPSGKEVDALGQYVCNAQQEWEEWLPDLLLAGFHPLHLLDVVWIRSVNDDFLNFTLEFTDWKRLPGHVEQYLSVQRKASARTQLKPFETIPALMHLCRLQIRSLLTTERLRSAEFICTLPLPVCLQDFLHYSDVLRKYAITRMPNSSGSITRTTGQSSD</sequence>
<gene>
    <name evidence="6" type="ORF">XELAEV_18028789mg</name>
</gene>
<dbReference type="FunFam" id="1.10.750.20:FF:000001">
    <property type="entry name" value="Ankyrin repeat and SOCS box containing 1"/>
    <property type="match status" value="1"/>
</dbReference>
<dbReference type="GO" id="GO:0005737">
    <property type="term" value="C:cytoplasm"/>
    <property type="evidence" value="ECO:0007669"/>
    <property type="project" value="TreeGrafter"/>
</dbReference>
<dbReference type="InterPro" id="IPR036770">
    <property type="entry name" value="Ankyrin_rpt-contain_sf"/>
</dbReference>
<evidence type="ECO:0000256" key="4">
    <source>
        <dbReference type="PROSITE-ProRule" id="PRU00023"/>
    </source>
</evidence>
<dbReference type="Pfam" id="PF07525">
    <property type="entry name" value="SOCS_box"/>
    <property type="match status" value="1"/>
</dbReference>
<feature type="repeat" description="ANK" evidence="4">
    <location>
        <begin position="314"/>
        <end position="346"/>
    </location>
</feature>